<evidence type="ECO:0000256" key="2">
    <source>
        <dbReference type="ARBA" id="ARBA00022692"/>
    </source>
</evidence>
<dbReference type="InterPro" id="IPR006634">
    <property type="entry name" value="TLC-dom"/>
</dbReference>
<evidence type="ECO:0000259" key="7">
    <source>
        <dbReference type="PROSITE" id="PS50922"/>
    </source>
</evidence>
<evidence type="ECO:0000256" key="1">
    <source>
        <dbReference type="ARBA" id="ARBA00004141"/>
    </source>
</evidence>
<reference evidence="9" key="1">
    <citation type="journal article" date="2024" name="IScience">
        <title>Strigolactones Initiate the Formation of Haustorium-like Structures in Castilleja.</title>
        <authorList>
            <person name="Buerger M."/>
            <person name="Peterson D."/>
            <person name="Chory J."/>
        </authorList>
    </citation>
    <scope>NUCLEOTIDE SEQUENCE [LARGE SCALE GENOMIC DNA]</scope>
</reference>
<name>A0ABD3E4J9_9LAMI</name>
<dbReference type="Proteomes" id="UP001632038">
    <property type="component" value="Unassembled WGS sequence"/>
</dbReference>
<dbReference type="AlphaFoldDB" id="A0ABD3E4J9"/>
<evidence type="ECO:0000256" key="6">
    <source>
        <dbReference type="SAM" id="Phobius"/>
    </source>
</evidence>
<keyword evidence="2 5" id="KW-0812">Transmembrane</keyword>
<dbReference type="Pfam" id="PF03798">
    <property type="entry name" value="TRAM_LAG1_CLN8"/>
    <property type="match status" value="1"/>
</dbReference>
<sequence length="277" mass="31161">MIWTMGSLVGLMDISSHATPTKQLRWLSSVLVGILMCKIAFDLTGVICSSLFKGYYNKLSNKEKFELNNRGFSTFHAIVAAAGSLYLVVFSGLFADPEDGLIINKSSNLSNTVMGVSIGYFLSDLSMIIYHYPALGGIEYIIHHGLSMYCIILSLLSGQAQMYILMVLFTEITTPFVNLRWCLDVAGLKNSKLYVYNGVALFFGWLVARIILFVFFFYHMFTHFDESQASLPVGILQCRFSTSGDITDERVLVLENRQRYGKNLEKVSTQPVMMKIH</sequence>
<evidence type="ECO:0000256" key="3">
    <source>
        <dbReference type="ARBA" id="ARBA00022989"/>
    </source>
</evidence>
<accession>A0ABD3E4J9</accession>
<dbReference type="GO" id="GO:0016020">
    <property type="term" value="C:membrane"/>
    <property type="evidence" value="ECO:0007669"/>
    <property type="project" value="UniProtKB-SubCell"/>
</dbReference>
<feature type="domain" description="TLC" evidence="7">
    <location>
        <begin position="62"/>
        <end position="277"/>
    </location>
</feature>
<feature type="transmembrane region" description="Helical" evidence="6">
    <location>
        <begin position="114"/>
        <end position="134"/>
    </location>
</feature>
<organism evidence="8 9">
    <name type="scientific">Castilleja foliolosa</name>
    <dbReference type="NCBI Taxonomy" id="1961234"/>
    <lineage>
        <taxon>Eukaryota</taxon>
        <taxon>Viridiplantae</taxon>
        <taxon>Streptophyta</taxon>
        <taxon>Embryophyta</taxon>
        <taxon>Tracheophyta</taxon>
        <taxon>Spermatophyta</taxon>
        <taxon>Magnoliopsida</taxon>
        <taxon>eudicotyledons</taxon>
        <taxon>Gunneridae</taxon>
        <taxon>Pentapetalae</taxon>
        <taxon>asterids</taxon>
        <taxon>lamiids</taxon>
        <taxon>Lamiales</taxon>
        <taxon>Orobanchaceae</taxon>
        <taxon>Pedicularideae</taxon>
        <taxon>Castillejinae</taxon>
        <taxon>Castilleja</taxon>
    </lineage>
</organism>
<gene>
    <name evidence="8" type="ORF">CASFOL_005630</name>
</gene>
<feature type="transmembrane region" description="Helical" evidence="6">
    <location>
        <begin position="146"/>
        <end position="169"/>
    </location>
</feature>
<evidence type="ECO:0000313" key="9">
    <source>
        <dbReference type="Proteomes" id="UP001632038"/>
    </source>
</evidence>
<proteinExistence type="predicted"/>
<dbReference type="PANTHER" id="PTHR13439">
    <property type="entry name" value="CT120 PROTEIN"/>
    <property type="match status" value="1"/>
</dbReference>
<keyword evidence="3 6" id="KW-1133">Transmembrane helix</keyword>
<comment type="subcellular location">
    <subcellularLocation>
        <location evidence="1">Membrane</location>
        <topology evidence="1">Multi-pass membrane protein</topology>
    </subcellularLocation>
</comment>
<feature type="transmembrane region" description="Helical" evidence="6">
    <location>
        <begin position="193"/>
        <end position="218"/>
    </location>
</feature>
<keyword evidence="4 5" id="KW-0472">Membrane</keyword>
<protein>
    <recommendedName>
        <fullName evidence="7">TLC domain-containing protein</fullName>
    </recommendedName>
</protein>
<evidence type="ECO:0000256" key="4">
    <source>
        <dbReference type="ARBA" id="ARBA00023136"/>
    </source>
</evidence>
<dbReference type="InterPro" id="IPR050846">
    <property type="entry name" value="TLCD"/>
</dbReference>
<feature type="transmembrane region" description="Helical" evidence="6">
    <location>
        <begin position="73"/>
        <end position="94"/>
    </location>
</feature>
<feature type="transmembrane region" description="Helical" evidence="6">
    <location>
        <begin position="26"/>
        <end position="52"/>
    </location>
</feature>
<dbReference type="PROSITE" id="PS50922">
    <property type="entry name" value="TLC"/>
    <property type="match status" value="1"/>
</dbReference>
<dbReference type="EMBL" id="JAVIJP010000007">
    <property type="protein sequence ID" value="KAL3649227.1"/>
    <property type="molecule type" value="Genomic_DNA"/>
</dbReference>
<comment type="caution">
    <text evidence="8">The sequence shown here is derived from an EMBL/GenBank/DDBJ whole genome shotgun (WGS) entry which is preliminary data.</text>
</comment>
<dbReference type="SMART" id="SM00724">
    <property type="entry name" value="TLC"/>
    <property type="match status" value="1"/>
</dbReference>
<evidence type="ECO:0000313" key="8">
    <source>
        <dbReference type="EMBL" id="KAL3649227.1"/>
    </source>
</evidence>
<dbReference type="PANTHER" id="PTHR13439:SF0">
    <property type="entry name" value="TOPOISOMERASE I DAMAGE AFFECTED PROTEIN 4"/>
    <property type="match status" value="1"/>
</dbReference>
<keyword evidence="9" id="KW-1185">Reference proteome</keyword>
<evidence type="ECO:0000256" key="5">
    <source>
        <dbReference type="PROSITE-ProRule" id="PRU00205"/>
    </source>
</evidence>